<dbReference type="EMBL" id="VSWD01000011">
    <property type="protein sequence ID" value="KAK3087615.1"/>
    <property type="molecule type" value="Genomic_DNA"/>
</dbReference>
<dbReference type="SUPFAM" id="SSF63829">
    <property type="entry name" value="Calcium-dependent phosphotriesterase"/>
    <property type="match status" value="1"/>
</dbReference>
<evidence type="ECO:0000313" key="5">
    <source>
        <dbReference type="Proteomes" id="UP001186944"/>
    </source>
</evidence>
<dbReference type="Pfam" id="PF01436">
    <property type="entry name" value="NHL"/>
    <property type="match status" value="1"/>
</dbReference>
<evidence type="ECO:0000256" key="2">
    <source>
        <dbReference type="PROSITE-ProRule" id="PRU00024"/>
    </source>
</evidence>
<keyword evidence="2" id="KW-0863">Zinc-finger</keyword>
<dbReference type="Pfam" id="PF00643">
    <property type="entry name" value="zf-B_box"/>
    <property type="match status" value="1"/>
</dbReference>
<dbReference type="Proteomes" id="UP001186944">
    <property type="component" value="Unassembled WGS sequence"/>
</dbReference>
<dbReference type="PROSITE" id="PS50119">
    <property type="entry name" value="ZF_BBOX"/>
    <property type="match status" value="2"/>
</dbReference>
<gene>
    <name evidence="4" type="ORF">FSP39_008454</name>
</gene>
<dbReference type="SMART" id="SM00336">
    <property type="entry name" value="BBOX"/>
    <property type="match status" value="2"/>
</dbReference>
<sequence length="536" mass="61035">MKDNQALIPPQTFLECGECGRNINVSWFCKNCPISLCDTCSRSHKTKWQYKSHAVVPRTYTVLRLYGPAKIAEQCRIHPEKEISTYCNDCDVPCCVSCLAKDHKRHDFSTIEDKYLDAEKGLNEYYRQLDTDVRPTLEKMEEQARADVKEDNSNVEKVINDINDFRKDVVQIFTRACDDLIIQVKLSQSKGKERLDEIGKCKKNLVTLKREIEGKIEKGDLNIVKYVPPKVEYLIPALKISENTVPLFEPDRKVLDMLDVIKESVGKINLKQIKNEENKSIKSVNVQRQKSFKSKMDVTSMTTAGNNMIWIMHFGSHKMCLYNDEGKVVRSLTVEGSMGINDMAIAQSGEMVVTCGDKKVRCVSVNGEVSTMIDTAPFGCEGVCLTDRKEIVVCMRGEDSTHNVAFYSPDGRKKVREIRAVDGQGKQLLTNPYCVVLNDRDLCVVNVGENVVCVTETGDVRWVYDGKQAKTKKLFSPRCICVDQYNNLLVTDYNNHCVHYIDRDGRLIDVILTQKQIGLRCHWGMMMLQDMSGWEI</sequence>
<dbReference type="GO" id="GO:0008270">
    <property type="term" value="F:zinc ion binding"/>
    <property type="evidence" value="ECO:0007669"/>
    <property type="project" value="UniProtKB-KW"/>
</dbReference>
<keyword evidence="2" id="KW-0479">Metal-binding</keyword>
<evidence type="ECO:0000313" key="4">
    <source>
        <dbReference type="EMBL" id="KAK3087615.1"/>
    </source>
</evidence>
<dbReference type="CDD" id="cd19756">
    <property type="entry name" value="Bbox2"/>
    <property type="match status" value="1"/>
</dbReference>
<dbReference type="InterPro" id="IPR011042">
    <property type="entry name" value="6-blade_b-propeller_TolB-like"/>
</dbReference>
<dbReference type="PANTHER" id="PTHR25462">
    <property type="entry name" value="BONUS, ISOFORM C-RELATED"/>
    <property type="match status" value="1"/>
</dbReference>
<evidence type="ECO:0000259" key="3">
    <source>
        <dbReference type="PROSITE" id="PS50119"/>
    </source>
</evidence>
<accession>A0AA89BU93</accession>
<dbReference type="Gene3D" id="2.120.10.30">
    <property type="entry name" value="TolB, C-terminal domain"/>
    <property type="match status" value="1"/>
</dbReference>
<dbReference type="SUPFAM" id="SSF57845">
    <property type="entry name" value="B-box zinc-binding domain"/>
    <property type="match status" value="1"/>
</dbReference>
<keyword evidence="2" id="KW-0862">Zinc</keyword>
<reference evidence="4" key="1">
    <citation type="submission" date="2019-08" db="EMBL/GenBank/DDBJ databases">
        <title>The improved chromosome-level genome for the pearl oyster Pinctada fucata martensii using PacBio sequencing and Hi-C.</title>
        <authorList>
            <person name="Zheng Z."/>
        </authorList>
    </citation>
    <scope>NUCLEOTIDE SEQUENCE</scope>
    <source>
        <strain evidence="4">ZZ-2019</strain>
        <tissue evidence="4">Adductor muscle</tissue>
    </source>
</reference>
<dbReference type="Gene3D" id="3.30.160.60">
    <property type="entry name" value="Classic Zinc Finger"/>
    <property type="match status" value="1"/>
</dbReference>
<dbReference type="CDD" id="cd19757">
    <property type="entry name" value="Bbox1"/>
    <property type="match status" value="1"/>
</dbReference>
<protein>
    <recommendedName>
        <fullName evidence="3">B box-type domain-containing protein</fullName>
    </recommendedName>
</protein>
<dbReference type="PANTHER" id="PTHR25462:SF296">
    <property type="entry name" value="MEIOTIC P26, ISOFORM F"/>
    <property type="match status" value="1"/>
</dbReference>
<organism evidence="4 5">
    <name type="scientific">Pinctada imbricata</name>
    <name type="common">Atlantic pearl-oyster</name>
    <name type="synonym">Pinctada martensii</name>
    <dbReference type="NCBI Taxonomy" id="66713"/>
    <lineage>
        <taxon>Eukaryota</taxon>
        <taxon>Metazoa</taxon>
        <taxon>Spiralia</taxon>
        <taxon>Lophotrochozoa</taxon>
        <taxon>Mollusca</taxon>
        <taxon>Bivalvia</taxon>
        <taxon>Autobranchia</taxon>
        <taxon>Pteriomorphia</taxon>
        <taxon>Pterioida</taxon>
        <taxon>Pterioidea</taxon>
        <taxon>Pteriidae</taxon>
        <taxon>Pinctada</taxon>
    </lineage>
</organism>
<evidence type="ECO:0000256" key="1">
    <source>
        <dbReference type="ARBA" id="ARBA00022737"/>
    </source>
</evidence>
<dbReference type="InterPro" id="IPR047153">
    <property type="entry name" value="TRIM45/56/19-like"/>
</dbReference>
<feature type="domain" description="B box-type" evidence="3">
    <location>
        <begin position="11"/>
        <end position="58"/>
    </location>
</feature>
<comment type="caution">
    <text evidence="4">The sequence shown here is derived from an EMBL/GenBank/DDBJ whole genome shotgun (WGS) entry which is preliminary data.</text>
</comment>
<name>A0AA89BU93_PINIB</name>
<feature type="domain" description="B box-type" evidence="3">
    <location>
        <begin position="70"/>
        <end position="111"/>
    </location>
</feature>
<dbReference type="InterPro" id="IPR000315">
    <property type="entry name" value="Znf_B-box"/>
</dbReference>
<proteinExistence type="predicted"/>
<dbReference type="InterPro" id="IPR001258">
    <property type="entry name" value="NHL_repeat"/>
</dbReference>
<keyword evidence="5" id="KW-1185">Reference proteome</keyword>
<dbReference type="AlphaFoldDB" id="A0AA89BU93"/>
<keyword evidence="1" id="KW-0677">Repeat</keyword>